<evidence type="ECO:0000256" key="4">
    <source>
        <dbReference type="ARBA" id="ARBA00022989"/>
    </source>
</evidence>
<dbReference type="RefSeq" id="WP_091997933.1">
    <property type="nucleotide sequence ID" value="NZ_FOUR01000001.1"/>
</dbReference>
<dbReference type="GO" id="GO:0000271">
    <property type="term" value="P:polysaccharide biosynthetic process"/>
    <property type="evidence" value="ECO:0007669"/>
    <property type="project" value="InterPro"/>
</dbReference>
<feature type="transmembrane region" description="Helical" evidence="6">
    <location>
        <begin position="79"/>
        <end position="99"/>
    </location>
</feature>
<dbReference type="InterPro" id="IPR007267">
    <property type="entry name" value="GtrA_DPMS_TM"/>
</dbReference>
<evidence type="ECO:0000256" key="6">
    <source>
        <dbReference type="SAM" id="Phobius"/>
    </source>
</evidence>
<reference evidence="9" key="1">
    <citation type="submission" date="2016-10" db="EMBL/GenBank/DDBJ databases">
        <authorList>
            <person name="Varghese N."/>
            <person name="Submissions S."/>
        </authorList>
    </citation>
    <scope>NUCLEOTIDE SEQUENCE [LARGE SCALE GENOMIC DNA]</scope>
    <source>
        <strain evidence="9">CGMCC 1.6775</strain>
    </source>
</reference>
<keyword evidence="3 6" id="KW-0812">Transmembrane</keyword>
<evidence type="ECO:0000313" key="9">
    <source>
        <dbReference type="Proteomes" id="UP000199339"/>
    </source>
</evidence>
<name>A0A1I4R1L6_9GAMM</name>
<evidence type="ECO:0000256" key="5">
    <source>
        <dbReference type="ARBA" id="ARBA00023136"/>
    </source>
</evidence>
<dbReference type="OrthoDB" id="6198004at2"/>
<evidence type="ECO:0000256" key="2">
    <source>
        <dbReference type="ARBA" id="ARBA00009399"/>
    </source>
</evidence>
<proteinExistence type="inferred from homology"/>
<dbReference type="PANTHER" id="PTHR38459">
    <property type="entry name" value="PROPHAGE BACTOPRENOL-LINKED GLUCOSE TRANSLOCASE HOMOLOG"/>
    <property type="match status" value="1"/>
</dbReference>
<gene>
    <name evidence="8" type="ORF">SAMN04487961_0343</name>
</gene>
<feature type="domain" description="GtrA/DPMS transmembrane" evidence="7">
    <location>
        <begin position="16"/>
        <end position="128"/>
    </location>
</feature>
<keyword evidence="5 6" id="KW-0472">Membrane</keyword>
<comment type="similarity">
    <text evidence="2">Belongs to the GtrA family.</text>
</comment>
<organism evidence="8 9">
    <name type="scientific">Marinobacter pelagius</name>
    <dbReference type="NCBI Taxonomy" id="379482"/>
    <lineage>
        <taxon>Bacteria</taxon>
        <taxon>Pseudomonadati</taxon>
        <taxon>Pseudomonadota</taxon>
        <taxon>Gammaproteobacteria</taxon>
        <taxon>Pseudomonadales</taxon>
        <taxon>Marinobacteraceae</taxon>
        <taxon>Marinobacter</taxon>
    </lineage>
</organism>
<dbReference type="GO" id="GO:0005886">
    <property type="term" value="C:plasma membrane"/>
    <property type="evidence" value="ECO:0007669"/>
    <property type="project" value="TreeGrafter"/>
</dbReference>
<keyword evidence="9" id="KW-1185">Reference proteome</keyword>
<comment type="subcellular location">
    <subcellularLocation>
        <location evidence="1">Membrane</location>
        <topology evidence="1">Multi-pass membrane protein</topology>
    </subcellularLocation>
</comment>
<dbReference type="PANTHER" id="PTHR38459:SF1">
    <property type="entry name" value="PROPHAGE BACTOPRENOL-LINKED GLUCOSE TRANSLOCASE HOMOLOG"/>
    <property type="match status" value="1"/>
</dbReference>
<sequence length="137" mass="14867">MKVPDLRTNRLGALPRFLMAGGMATLLHWLIMMVLVRAGVNAVAATAIGASAGLIANYIGQHRFAFCSALPHRVTFPRYLAGAGIGWILNLLSFVLLRIADANVAFAQITATGVVALANYLFAERFVFHEEPTREAR</sequence>
<accession>A0A1I4R1L6</accession>
<feature type="transmembrane region" description="Helical" evidence="6">
    <location>
        <begin position="17"/>
        <end position="36"/>
    </location>
</feature>
<keyword evidence="4 6" id="KW-1133">Transmembrane helix</keyword>
<dbReference type="Proteomes" id="UP000199339">
    <property type="component" value="Unassembled WGS sequence"/>
</dbReference>
<protein>
    <submittedName>
        <fullName evidence="8">Putative flippase GtrA (Transmembrane translocase of bactoprenol-linked glucose)</fullName>
    </submittedName>
</protein>
<evidence type="ECO:0000256" key="1">
    <source>
        <dbReference type="ARBA" id="ARBA00004141"/>
    </source>
</evidence>
<feature type="transmembrane region" description="Helical" evidence="6">
    <location>
        <begin position="105"/>
        <end position="123"/>
    </location>
</feature>
<dbReference type="Pfam" id="PF04138">
    <property type="entry name" value="GtrA_DPMS_TM"/>
    <property type="match status" value="1"/>
</dbReference>
<dbReference type="EMBL" id="FOUR01000001">
    <property type="protein sequence ID" value="SFM46141.1"/>
    <property type="molecule type" value="Genomic_DNA"/>
</dbReference>
<evidence type="ECO:0000259" key="7">
    <source>
        <dbReference type="Pfam" id="PF04138"/>
    </source>
</evidence>
<dbReference type="AlphaFoldDB" id="A0A1I4R1L6"/>
<feature type="transmembrane region" description="Helical" evidence="6">
    <location>
        <begin position="42"/>
        <end position="59"/>
    </location>
</feature>
<evidence type="ECO:0000256" key="3">
    <source>
        <dbReference type="ARBA" id="ARBA00022692"/>
    </source>
</evidence>
<evidence type="ECO:0000313" key="8">
    <source>
        <dbReference type="EMBL" id="SFM46141.1"/>
    </source>
</evidence>
<dbReference type="InterPro" id="IPR051401">
    <property type="entry name" value="GtrA_CellWall_Glycosyl"/>
</dbReference>